<dbReference type="InterPro" id="IPR017900">
    <property type="entry name" value="4Fe4S_Fe_S_CS"/>
</dbReference>
<reference evidence="7 8" key="1">
    <citation type="submission" date="2020-08" db="EMBL/GenBank/DDBJ databases">
        <title>Bridging the membrane lipid divide: bacteria of the FCB group superphylum have the potential to synthesize archaeal ether lipids.</title>
        <authorList>
            <person name="Villanueva L."/>
            <person name="Von Meijenfeldt F.A.B."/>
            <person name="Westbye A.B."/>
            <person name="Yadav S."/>
            <person name="Hopmans E.C."/>
            <person name="Dutilh B.E."/>
            <person name="Sinninghe Damste J.S."/>
        </authorList>
    </citation>
    <scope>NUCLEOTIDE SEQUENCE [LARGE SCALE GENOMIC DNA]</scope>
    <source>
        <strain evidence="7">NIOZ-UU30</strain>
    </source>
</reference>
<dbReference type="InterPro" id="IPR037207">
    <property type="entry name" value="Nuop51_4Fe4S-bd_sf"/>
</dbReference>
<evidence type="ECO:0000259" key="6">
    <source>
        <dbReference type="PROSITE" id="PS51379"/>
    </source>
</evidence>
<evidence type="ECO:0000256" key="5">
    <source>
        <dbReference type="ARBA" id="ARBA00023014"/>
    </source>
</evidence>
<dbReference type="InterPro" id="IPR001949">
    <property type="entry name" value="NADH-UbQ_OxRdtase_51kDa_CS"/>
</dbReference>
<dbReference type="Pfam" id="PF00037">
    <property type="entry name" value="Fer4"/>
    <property type="match status" value="1"/>
</dbReference>
<dbReference type="SUPFAM" id="SSF142984">
    <property type="entry name" value="Nqo1 middle domain-like"/>
    <property type="match status" value="1"/>
</dbReference>
<evidence type="ECO:0000313" key="7">
    <source>
        <dbReference type="EMBL" id="MBC8362668.1"/>
    </source>
</evidence>
<dbReference type="InterPro" id="IPR036249">
    <property type="entry name" value="Thioredoxin-like_sf"/>
</dbReference>
<dbReference type="Pfam" id="PF01257">
    <property type="entry name" value="2Fe-2S_thioredx"/>
    <property type="match status" value="1"/>
</dbReference>
<dbReference type="FunFam" id="3.40.50.11540:FF:000001">
    <property type="entry name" value="NADH dehydrogenase [ubiquinone] flavoprotein 1, mitochondrial"/>
    <property type="match status" value="1"/>
</dbReference>
<feature type="domain" description="4Fe-4S ferredoxin-type" evidence="6">
    <location>
        <begin position="560"/>
        <end position="589"/>
    </location>
</feature>
<dbReference type="Gene3D" id="3.30.70.20">
    <property type="match status" value="1"/>
</dbReference>
<dbReference type="PROSITE" id="PS00645">
    <property type="entry name" value="COMPLEX1_51K_2"/>
    <property type="match status" value="1"/>
</dbReference>
<accession>A0A8J6NXN3</accession>
<evidence type="ECO:0000256" key="4">
    <source>
        <dbReference type="ARBA" id="ARBA00023004"/>
    </source>
</evidence>
<keyword evidence="2" id="KW-0004">4Fe-4S</keyword>
<dbReference type="InterPro" id="IPR019575">
    <property type="entry name" value="Nuop51_4Fe4S-bd"/>
</dbReference>
<dbReference type="SUPFAM" id="SSF140490">
    <property type="entry name" value="Nqo1C-terminal domain-like"/>
    <property type="match status" value="1"/>
</dbReference>
<dbReference type="Gene3D" id="1.20.1440.230">
    <property type="entry name" value="NADH-ubiquinone oxidoreductase 51kDa subunit, iron-sulphur binding domain"/>
    <property type="match status" value="1"/>
</dbReference>
<comment type="similarity">
    <text evidence="1">Belongs to the complex I 51 kDa subunit family.</text>
</comment>
<dbReference type="InterPro" id="IPR037225">
    <property type="entry name" value="Nuo51_FMN-bd_sf"/>
</dbReference>
<dbReference type="Gene3D" id="6.10.250.1450">
    <property type="match status" value="1"/>
</dbReference>
<dbReference type="Gene3D" id="3.40.30.10">
    <property type="entry name" value="Glutaredoxin"/>
    <property type="match status" value="1"/>
</dbReference>
<dbReference type="GO" id="GO:0010181">
    <property type="term" value="F:FMN binding"/>
    <property type="evidence" value="ECO:0007669"/>
    <property type="project" value="InterPro"/>
</dbReference>
<feature type="domain" description="4Fe-4S ferredoxin-type" evidence="6">
    <location>
        <begin position="590"/>
        <end position="617"/>
    </location>
</feature>
<dbReference type="AlphaFoldDB" id="A0A8J6NXN3"/>
<dbReference type="SMART" id="SM00928">
    <property type="entry name" value="NADH_4Fe-4S"/>
    <property type="match status" value="1"/>
</dbReference>
<sequence>MTKINTIRKLEALRTKLQNNRKKFQTTLVLCGGTGCQASRCQILIDTVKNELVKQGLEKRVQVRTTGCHGFCEQGPIVIVDPGNTFYCHVLPDDAHDIITKTVCEGEIIERLLYKNPVSGKTIQTEAEIPFYRAQDRQLLALNRQVDPCAIEDYIAIGGYSALAKTLFGMTPKSVVDEIKASGLRGRGGGGFPTGRKWAACQEAPGDEKYVICNADEGDPGAYMDRCVLEGNPHLVLEGMMIGAWAIGAGQGYVYVRNEYPLAVKHAQVAVQQARERGLLGENILGSSFSFDVDIARGGGAFVCGESTALMASLEGKVGEPRPKDIHTVVDGLWHKPTTLNNVETWANVPSIILNGSAWYASKGSKTSKGTKILALTGRIKNTGLVEIAMGTPLKTVVFDIGGGSATGKPVKAVQTGGPSGGCLPVDKFDLPVEFDALAEAGSMIGSGGIVVMDEETCMVDVAKYFLTFLQDESCGKCVPCRLGISRMLEIITDITEGRGNPEQIRLLEELAYTVSETALCALGKTAANPVLSTLRYFRKEYDAHINQNHCPAGVCQALITYTIDPEKCTGCGICKRECPYNSIKGARKKVHKIELQICQKCGICRSECTFEAIQVN</sequence>
<evidence type="ECO:0000256" key="2">
    <source>
        <dbReference type="ARBA" id="ARBA00022485"/>
    </source>
</evidence>
<dbReference type="InterPro" id="IPR011538">
    <property type="entry name" value="Nuo51_FMN-bd"/>
</dbReference>
<dbReference type="Gene3D" id="3.40.50.11540">
    <property type="entry name" value="NADH-ubiquinone oxidoreductase 51kDa subunit"/>
    <property type="match status" value="1"/>
</dbReference>
<dbReference type="SUPFAM" id="SSF54862">
    <property type="entry name" value="4Fe-4S ferredoxins"/>
    <property type="match status" value="1"/>
</dbReference>
<dbReference type="Pfam" id="PF01512">
    <property type="entry name" value="Complex1_51K"/>
    <property type="match status" value="1"/>
</dbReference>
<dbReference type="Pfam" id="PF10589">
    <property type="entry name" value="NADH_4Fe-4S"/>
    <property type="match status" value="1"/>
</dbReference>
<dbReference type="GO" id="GO:0046872">
    <property type="term" value="F:metal ion binding"/>
    <property type="evidence" value="ECO:0007669"/>
    <property type="project" value="UniProtKB-KW"/>
</dbReference>
<name>A0A8J6NXN3_9BACT</name>
<evidence type="ECO:0000256" key="3">
    <source>
        <dbReference type="ARBA" id="ARBA00022723"/>
    </source>
</evidence>
<keyword evidence="5" id="KW-0411">Iron-sulfur</keyword>
<dbReference type="EMBL" id="JACNJH010000209">
    <property type="protein sequence ID" value="MBC8362668.1"/>
    <property type="molecule type" value="Genomic_DNA"/>
</dbReference>
<dbReference type="Proteomes" id="UP000603434">
    <property type="component" value="Unassembled WGS sequence"/>
</dbReference>
<dbReference type="Gene3D" id="3.10.20.600">
    <property type="match status" value="1"/>
</dbReference>
<dbReference type="InterPro" id="IPR017896">
    <property type="entry name" value="4Fe4S_Fe-S-bd"/>
</dbReference>
<dbReference type="PROSITE" id="PS51379">
    <property type="entry name" value="4FE4S_FER_2"/>
    <property type="match status" value="2"/>
</dbReference>
<evidence type="ECO:0000256" key="1">
    <source>
        <dbReference type="ARBA" id="ARBA00007523"/>
    </source>
</evidence>
<dbReference type="SUPFAM" id="SSF52833">
    <property type="entry name" value="Thioredoxin-like"/>
    <property type="match status" value="1"/>
</dbReference>
<organism evidence="7 8">
    <name type="scientific">Candidatus Desulfatibia profunda</name>
    <dbReference type="NCBI Taxonomy" id="2841695"/>
    <lineage>
        <taxon>Bacteria</taxon>
        <taxon>Pseudomonadati</taxon>
        <taxon>Thermodesulfobacteriota</taxon>
        <taxon>Desulfobacteria</taxon>
        <taxon>Desulfobacterales</taxon>
        <taxon>Desulfobacterales incertae sedis</taxon>
        <taxon>Candidatus Desulfatibia</taxon>
    </lineage>
</organism>
<gene>
    <name evidence="7" type="ORF">H8E23_14880</name>
</gene>
<evidence type="ECO:0000313" key="8">
    <source>
        <dbReference type="Proteomes" id="UP000603434"/>
    </source>
</evidence>
<keyword evidence="3" id="KW-0479">Metal-binding</keyword>
<dbReference type="GO" id="GO:0008137">
    <property type="term" value="F:NADH dehydrogenase (ubiquinone) activity"/>
    <property type="evidence" value="ECO:0007669"/>
    <property type="project" value="InterPro"/>
</dbReference>
<comment type="caution">
    <text evidence="7">The sequence shown here is derived from an EMBL/GenBank/DDBJ whole genome shotgun (WGS) entry which is preliminary data.</text>
</comment>
<dbReference type="PANTHER" id="PTHR43578:SF3">
    <property type="entry name" value="NADH-QUINONE OXIDOREDUCTASE SUBUNIT F"/>
    <property type="match status" value="1"/>
</dbReference>
<protein>
    <submittedName>
        <fullName evidence="7">4Fe-4S binding protein</fullName>
    </submittedName>
</protein>
<dbReference type="GO" id="GO:0051539">
    <property type="term" value="F:4 iron, 4 sulfur cluster binding"/>
    <property type="evidence" value="ECO:0007669"/>
    <property type="project" value="UniProtKB-KW"/>
</dbReference>
<dbReference type="PANTHER" id="PTHR43578">
    <property type="entry name" value="NADH-QUINONE OXIDOREDUCTASE SUBUNIT F"/>
    <property type="match status" value="1"/>
</dbReference>
<dbReference type="CDD" id="cd02980">
    <property type="entry name" value="TRX_Fd_family"/>
    <property type="match status" value="1"/>
</dbReference>
<dbReference type="SUPFAM" id="SSF142019">
    <property type="entry name" value="Nqo1 FMN-binding domain-like"/>
    <property type="match status" value="1"/>
</dbReference>
<dbReference type="PROSITE" id="PS00198">
    <property type="entry name" value="4FE4S_FER_1"/>
    <property type="match status" value="1"/>
</dbReference>
<keyword evidence="4" id="KW-0408">Iron</keyword>
<dbReference type="FunFam" id="1.20.1440.230:FF:000001">
    <property type="entry name" value="Mitochondrial NADH dehydrogenase flavoprotein 1"/>
    <property type="match status" value="1"/>
</dbReference>
<proteinExistence type="inferred from homology"/>